<dbReference type="RefSeq" id="WP_177188139.1">
    <property type="nucleotide sequence ID" value="NZ_FOJX01000001.1"/>
</dbReference>
<keyword evidence="2" id="KW-0479">Metal-binding</keyword>
<dbReference type="GO" id="GO:0016787">
    <property type="term" value="F:hydrolase activity"/>
    <property type="evidence" value="ECO:0007669"/>
    <property type="project" value="UniProtKB-KW"/>
</dbReference>
<keyword evidence="3" id="KW-0378">Hydrolase</keyword>
<dbReference type="Proteomes" id="UP000183843">
    <property type="component" value="Unassembled WGS sequence"/>
</dbReference>
<dbReference type="AlphaFoldDB" id="A0A1I0V4X2"/>
<protein>
    <submittedName>
        <fullName evidence="6">Glyoxylase, beta-lactamase superfamily II</fullName>
    </submittedName>
</protein>
<sequence>MTNKFSTDHPQVPGFFRLKVGKIEITALCDGLGTFAPESFRSENSSVSVDELKNLLDKDFTPRTVAGEAILAINAFLVNTGEQLILIDAGKGNLEGGIFLEKEGLLVPSLRAAGFSPEDIEIILPTHLHNDHINGLEANGRSVFPDATLYIAEPEKNYWLDSEIAELPKEIHLAATLARSAVKPYVDAERVKTFRLGEEVFPHIKSVPVYGHTPGHTGYLISSDNDSLFIWGDLLHIKGIQLIHPEISSIFDSDQKGAIKTREEMLPKLAARKQLIAGSHLPFPGIGHIDKQDGKYLFHPVEYQVFR</sequence>
<dbReference type="GO" id="GO:0046872">
    <property type="term" value="F:metal ion binding"/>
    <property type="evidence" value="ECO:0007669"/>
    <property type="project" value="UniProtKB-KW"/>
</dbReference>
<evidence type="ECO:0000256" key="2">
    <source>
        <dbReference type="ARBA" id="ARBA00022723"/>
    </source>
</evidence>
<dbReference type="Pfam" id="PF00753">
    <property type="entry name" value="Lactamase_B"/>
    <property type="match status" value="1"/>
</dbReference>
<dbReference type="PANTHER" id="PTHR42978:SF6">
    <property type="entry name" value="QUORUM-QUENCHING LACTONASE YTNP-RELATED"/>
    <property type="match status" value="1"/>
</dbReference>
<dbReference type="InterPro" id="IPR051013">
    <property type="entry name" value="MBL_superfamily_lactonases"/>
</dbReference>
<evidence type="ECO:0000259" key="5">
    <source>
        <dbReference type="SMART" id="SM00849"/>
    </source>
</evidence>
<keyword evidence="4" id="KW-0862">Zinc</keyword>
<accession>A0A1I0V4X2</accession>
<dbReference type="PANTHER" id="PTHR42978">
    <property type="entry name" value="QUORUM-QUENCHING LACTONASE YTNP-RELATED-RELATED"/>
    <property type="match status" value="1"/>
</dbReference>
<feature type="domain" description="Metallo-beta-lactamase" evidence="5">
    <location>
        <begin position="72"/>
        <end position="280"/>
    </location>
</feature>
<dbReference type="InterPro" id="IPR036866">
    <property type="entry name" value="RibonucZ/Hydroxyglut_hydro"/>
</dbReference>
<dbReference type="Gene3D" id="3.60.15.10">
    <property type="entry name" value="Ribonuclease Z/Hydroxyacylglutathione hydrolase-like"/>
    <property type="match status" value="1"/>
</dbReference>
<evidence type="ECO:0000313" key="6">
    <source>
        <dbReference type="EMBL" id="SFA70606.1"/>
    </source>
</evidence>
<dbReference type="EMBL" id="FOJX01000001">
    <property type="protein sequence ID" value="SFA70606.1"/>
    <property type="molecule type" value="Genomic_DNA"/>
</dbReference>
<gene>
    <name evidence="6" type="ORF">SAMN05216587_101200</name>
</gene>
<evidence type="ECO:0000256" key="3">
    <source>
        <dbReference type="ARBA" id="ARBA00022801"/>
    </source>
</evidence>
<name>A0A1I0V4X2_SELRU</name>
<evidence type="ECO:0000256" key="4">
    <source>
        <dbReference type="ARBA" id="ARBA00022833"/>
    </source>
</evidence>
<evidence type="ECO:0000313" key="7">
    <source>
        <dbReference type="Proteomes" id="UP000183843"/>
    </source>
</evidence>
<dbReference type="SMART" id="SM00849">
    <property type="entry name" value="Lactamase_B"/>
    <property type="match status" value="1"/>
</dbReference>
<dbReference type="InterPro" id="IPR001279">
    <property type="entry name" value="Metallo-B-lactamas"/>
</dbReference>
<organism evidence="6 7">
    <name type="scientific">Selenomonas ruminantium</name>
    <dbReference type="NCBI Taxonomy" id="971"/>
    <lineage>
        <taxon>Bacteria</taxon>
        <taxon>Bacillati</taxon>
        <taxon>Bacillota</taxon>
        <taxon>Negativicutes</taxon>
        <taxon>Selenomonadales</taxon>
        <taxon>Selenomonadaceae</taxon>
        <taxon>Selenomonas</taxon>
    </lineage>
</organism>
<comment type="similarity">
    <text evidence="1">Belongs to the metallo-beta-lactamase superfamily.</text>
</comment>
<reference evidence="6 7" key="1">
    <citation type="submission" date="2016-10" db="EMBL/GenBank/DDBJ databases">
        <authorList>
            <person name="de Groot N.N."/>
        </authorList>
    </citation>
    <scope>NUCLEOTIDE SEQUENCE [LARGE SCALE GENOMIC DNA]</scope>
    <source>
        <strain evidence="6 7">L14</strain>
    </source>
</reference>
<proteinExistence type="inferred from homology"/>
<dbReference type="SUPFAM" id="SSF56281">
    <property type="entry name" value="Metallo-hydrolase/oxidoreductase"/>
    <property type="match status" value="1"/>
</dbReference>
<evidence type="ECO:0000256" key="1">
    <source>
        <dbReference type="ARBA" id="ARBA00007749"/>
    </source>
</evidence>
<dbReference type="CDD" id="cd07720">
    <property type="entry name" value="OPHC2-like_MBL-fold"/>
    <property type="match status" value="1"/>
</dbReference>